<evidence type="ECO:0000256" key="5">
    <source>
        <dbReference type="ARBA" id="ARBA00023136"/>
    </source>
</evidence>
<keyword evidence="2" id="KW-0997">Cell inner membrane</keyword>
<keyword evidence="7" id="KW-1185">Reference proteome</keyword>
<keyword evidence="3" id="KW-0328">Glycosyltransferase</keyword>
<dbReference type="GO" id="GO:0008417">
    <property type="term" value="F:fucosyltransferase activity"/>
    <property type="evidence" value="ECO:0007669"/>
    <property type="project" value="InterPro"/>
</dbReference>
<keyword evidence="4" id="KW-0808">Transferase</keyword>
<dbReference type="Pfam" id="PF07429">
    <property type="entry name" value="Glyco_transf_56"/>
    <property type="match status" value="1"/>
</dbReference>
<dbReference type="GO" id="GO:0009246">
    <property type="term" value="P:enterobacterial common antigen biosynthetic process"/>
    <property type="evidence" value="ECO:0007669"/>
    <property type="project" value="InterPro"/>
</dbReference>
<dbReference type="EMBL" id="PIPP01000002">
    <property type="protein sequence ID" value="RUO37307.1"/>
    <property type="molecule type" value="Genomic_DNA"/>
</dbReference>
<evidence type="ECO:0000256" key="4">
    <source>
        <dbReference type="ARBA" id="ARBA00022679"/>
    </source>
</evidence>
<comment type="caution">
    <text evidence="6">The sequence shown here is derived from an EMBL/GenBank/DDBJ whole genome shotgun (WGS) entry which is preliminary data.</text>
</comment>
<name>A0A432WU85_9GAMM</name>
<gene>
    <name evidence="6" type="ORF">CWE13_04910</name>
</gene>
<dbReference type="RefSeq" id="WP_126806435.1">
    <property type="nucleotide sequence ID" value="NZ_PIPP01000002.1"/>
</dbReference>
<evidence type="ECO:0000256" key="2">
    <source>
        <dbReference type="ARBA" id="ARBA00022519"/>
    </source>
</evidence>
<dbReference type="InterPro" id="IPR009993">
    <property type="entry name" value="WecF"/>
</dbReference>
<evidence type="ECO:0008006" key="8">
    <source>
        <dbReference type="Google" id="ProtNLM"/>
    </source>
</evidence>
<sequence length="385" mass="44779">MKIAHIFSDPKFIHGAYQSFDAVAPGASTYFYDGERDIPESLDAINPVKFELNKENIQRLAEFNVWVIHGLSGNRLKILRYKKRHQRVVWVGLGYDYYDLIFPNRLDLFEESTEASAPIPKEYTLSFTKFFSFNGVKYIAMKFGILKLRKLLKMRRVDIFCPVLNSEYEMVMSRYKPFLPKFMDWNYGSSSEILMNFIANSDTYSVQRTSVLIGNSATPSNNHLEVFELINRRSLFSSFDIIVSLAYGDEEYKNWLNAIGQNYFGERYKPFERFVPVEDYLLLISTCSHVILNHRRQQAGANVVFALALGARVVMNSVSPLYKEWLERGALINSLDELEAEPDKLELPLTQEEISLNRKVVLDHFNPDVFKEKTRSLLEELEFRE</sequence>
<reference evidence="7" key="1">
    <citation type="journal article" date="2018" name="Front. Microbiol.">
        <title>Genome-Based Analysis Reveals the Taxonomy and Diversity of the Family Idiomarinaceae.</title>
        <authorList>
            <person name="Liu Y."/>
            <person name="Lai Q."/>
            <person name="Shao Z."/>
        </authorList>
    </citation>
    <scope>NUCLEOTIDE SEQUENCE [LARGE SCALE GENOMIC DNA]</scope>
    <source>
        <strain evidence="7">AIS</strain>
    </source>
</reference>
<evidence type="ECO:0000256" key="3">
    <source>
        <dbReference type="ARBA" id="ARBA00022676"/>
    </source>
</evidence>
<dbReference type="OrthoDB" id="1083028at2"/>
<accession>A0A432WU85</accession>
<evidence type="ECO:0000313" key="7">
    <source>
        <dbReference type="Proteomes" id="UP000286934"/>
    </source>
</evidence>
<evidence type="ECO:0000256" key="1">
    <source>
        <dbReference type="ARBA" id="ARBA00022475"/>
    </source>
</evidence>
<dbReference type="Proteomes" id="UP000286934">
    <property type="component" value="Unassembled WGS sequence"/>
</dbReference>
<keyword evidence="5" id="KW-0472">Membrane</keyword>
<evidence type="ECO:0000313" key="6">
    <source>
        <dbReference type="EMBL" id="RUO37307.1"/>
    </source>
</evidence>
<keyword evidence="1" id="KW-1003">Cell membrane</keyword>
<proteinExistence type="predicted"/>
<dbReference type="AlphaFoldDB" id="A0A432WU85"/>
<protein>
    <recommendedName>
        <fullName evidence="8">4-alpha-L-fucosyltransferase</fullName>
    </recommendedName>
</protein>
<organism evidence="6 7">
    <name type="scientific">Aliidiomarina shirensis</name>
    <dbReference type="NCBI Taxonomy" id="1048642"/>
    <lineage>
        <taxon>Bacteria</taxon>
        <taxon>Pseudomonadati</taxon>
        <taxon>Pseudomonadota</taxon>
        <taxon>Gammaproteobacteria</taxon>
        <taxon>Alteromonadales</taxon>
        <taxon>Idiomarinaceae</taxon>
        <taxon>Aliidiomarina</taxon>
    </lineage>
</organism>